<protein>
    <submittedName>
        <fullName evidence="1">Uncharacterized protein</fullName>
    </submittedName>
</protein>
<keyword evidence="2" id="KW-1185">Reference proteome</keyword>
<evidence type="ECO:0000313" key="2">
    <source>
        <dbReference type="Proteomes" id="UP000054359"/>
    </source>
</evidence>
<dbReference type="Proteomes" id="UP000054359">
    <property type="component" value="Unassembled WGS sequence"/>
</dbReference>
<organism evidence="1 2">
    <name type="scientific">Stegodyphus mimosarum</name>
    <name type="common">African social velvet spider</name>
    <dbReference type="NCBI Taxonomy" id="407821"/>
    <lineage>
        <taxon>Eukaryota</taxon>
        <taxon>Metazoa</taxon>
        <taxon>Ecdysozoa</taxon>
        <taxon>Arthropoda</taxon>
        <taxon>Chelicerata</taxon>
        <taxon>Arachnida</taxon>
        <taxon>Araneae</taxon>
        <taxon>Araneomorphae</taxon>
        <taxon>Entelegynae</taxon>
        <taxon>Eresoidea</taxon>
        <taxon>Eresidae</taxon>
        <taxon>Stegodyphus</taxon>
    </lineage>
</organism>
<feature type="non-terminal residue" evidence="1">
    <location>
        <position position="81"/>
    </location>
</feature>
<name>A0A087TA15_STEMI</name>
<dbReference type="AlphaFoldDB" id="A0A087TA15"/>
<reference evidence="1 2" key="1">
    <citation type="submission" date="2013-11" db="EMBL/GenBank/DDBJ databases">
        <title>Genome sequencing of Stegodyphus mimosarum.</title>
        <authorList>
            <person name="Bechsgaard J."/>
        </authorList>
    </citation>
    <scope>NUCLEOTIDE SEQUENCE [LARGE SCALE GENOMIC DNA]</scope>
</reference>
<sequence length="81" mass="9826">MYSCLVLPSYQHRNAHRCIHCAIVFGLDGSMKEMQSQKTRSTSTYYRVHRSTCIKIKRWWTHNQPLWAFCRKLWMLQYLAE</sequence>
<gene>
    <name evidence="1" type="ORF">X975_09869</name>
</gene>
<dbReference type="EMBL" id="KK114242">
    <property type="protein sequence ID" value="KFM61954.1"/>
    <property type="molecule type" value="Genomic_DNA"/>
</dbReference>
<proteinExistence type="predicted"/>
<accession>A0A087TA15</accession>
<evidence type="ECO:0000313" key="1">
    <source>
        <dbReference type="EMBL" id="KFM61954.1"/>
    </source>
</evidence>